<dbReference type="FunFam" id="1.20.80.40:FF:000001">
    <property type="entry name" value="Pre-mRNA-processing-splicing factor 8"/>
    <property type="match status" value="1"/>
</dbReference>
<dbReference type="InterPro" id="IPR012591">
    <property type="entry name" value="PRO8NT"/>
</dbReference>
<name>A0A9N8Z016_9GLOM</name>
<evidence type="ECO:0000256" key="5">
    <source>
        <dbReference type="ARBA" id="ARBA00023187"/>
    </source>
</evidence>
<protein>
    <submittedName>
        <fullName evidence="9">13033_t:CDS:1</fullName>
    </submittedName>
</protein>
<dbReference type="FunFam" id="3.30.420.230:FF:000001">
    <property type="entry name" value="Pre-mRNA-processing-splicing factor 8"/>
    <property type="match status" value="1"/>
</dbReference>
<dbReference type="InterPro" id="IPR012592">
    <property type="entry name" value="PROCN"/>
</dbReference>
<dbReference type="GO" id="GO:0000244">
    <property type="term" value="P:spliceosomal tri-snRNP complex assembly"/>
    <property type="evidence" value="ECO:0007669"/>
    <property type="project" value="TreeGrafter"/>
</dbReference>
<evidence type="ECO:0000259" key="8">
    <source>
        <dbReference type="PROSITE" id="PS50249"/>
    </source>
</evidence>
<dbReference type="SUPFAM" id="SSF55608">
    <property type="entry name" value="Homing endonucleases"/>
    <property type="match status" value="2"/>
</dbReference>
<dbReference type="SMART" id="SM00232">
    <property type="entry name" value="JAB_MPN"/>
    <property type="match status" value="1"/>
</dbReference>
<comment type="subcellular location">
    <subcellularLocation>
        <location evidence="1">Nucleus</location>
    </subcellularLocation>
</comment>
<dbReference type="InterPro" id="IPR043172">
    <property type="entry name" value="Prp8_domainIV_palm"/>
</dbReference>
<dbReference type="Gene3D" id="2.170.16.10">
    <property type="entry name" value="Hedgehog/Intein (Hint) domain"/>
    <property type="match status" value="1"/>
</dbReference>
<dbReference type="GO" id="GO:0000974">
    <property type="term" value="C:Prp19 complex"/>
    <property type="evidence" value="ECO:0007669"/>
    <property type="project" value="UniProtKB-ARBA"/>
</dbReference>
<dbReference type="EMBL" id="CAJVPV010000436">
    <property type="protein sequence ID" value="CAG8457026.1"/>
    <property type="molecule type" value="Genomic_DNA"/>
</dbReference>
<dbReference type="Pfam" id="PF08083">
    <property type="entry name" value="PROCN"/>
    <property type="match status" value="2"/>
</dbReference>
<dbReference type="InterPro" id="IPR027434">
    <property type="entry name" value="Homing_endonucl"/>
</dbReference>
<dbReference type="SUPFAM" id="SSF53098">
    <property type="entry name" value="Ribonuclease H-like"/>
    <property type="match status" value="2"/>
</dbReference>
<dbReference type="GO" id="GO:0097157">
    <property type="term" value="F:pre-mRNA intronic binding"/>
    <property type="evidence" value="ECO:0007669"/>
    <property type="project" value="TreeGrafter"/>
</dbReference>
<dbReference type="PANTHER" id="PTHR11140:SF0">
    <property type="entry name" value="PRE-MRNA-PROCESSING-SPLICING FACTOR 8"/>
    <property type="match status" value="1"/>
</dbReference>
<evidence type="ECO:0000256" key="7">
    <source>
        <dbReference type="SAM" id="MobiDB-lite"/>
    </source>
</evidence>
<evidence type="ECO:0000256" key="3">
    <source>
        <dbReference type="ARBA" id="ARBA00022728"/>
    </source>
</evidence>
<dbReference type="GO" id="GO:0008237">
    <property type="term" value="F:metallopeptidase activity"/>
    <property type="evidence" value="ECO:0007669"/>
    <property type="project" value="InterPro"/>
</dbReference>
<keyword evidence="3" id="KW-0747">Spliceosome</keyword>
<evidence type="ECO:0000313" key="10">
    <source>
        <dbReference type="Proteomes" id="UP000789342"/>
    </source>
</evidence>
<dbReference type="PROSITE" id="PS50249">
    <property type="entry name" value="MPN"/>
    <property type="match status" value="1"/>
</dbReference>
<dbReference type="GO" id="GO:0071013">
    <property type="term" value="C:catalytic step 2 spliceosome"/>
    <property type="evidence" value="ECO:0007669"/>
    <property type="project" value="TreeGrafter"/>
</dbReference>
<dbReference type="Pfam" id="PF12134">
    <property type="entry name" value="PRP8_domainIV"/>
    <property type="match status" value="1"/>
</dbReference>
<sequence>MSESGESSSFQVQGGYAYSDQQQQPFAYQYYQFNSAPNQYNANHFGNTQSSTETSAEKLDERARKWQQMQSKRYGEKRKFGFIEHEKADMPPEHIRKIIKDHGDMSSKKYRHDKRIYLGALKYVPHAVLKLLENMPMPWEQVREVPVLYHITGAITFVNEIPWVIEPVYIAQWGTMWIMMRREKRDRRHFKRMRFPPFDDEEPPLDYGDNILDVEPLEAIQMELEEDEDGPVYEWFYDHRPLLDTKYVNGPTYRRWKLDLPIMSVLYRLAHQLLSDLTDQNYFYLFDIKSFFTAKALNVAIPGGPKFEPLYRDMDTADDDWNEFNDINKIIIRQPIRTEYKIAFPFLYNSLPRSVHVSWYHEPTVVYIRAEDPDLPAFYFDPIINPISSRNINLQNSISHEDQIFGDGEVDEEFTLPEKVNPFLEDVPLYTETTADGIALWWAPHPFNKRSGRMRRAEDIPLVKNWYLEHCPPGQPVKVRVSYQKLIKCYVLNALKHRPPKALNKKYLFRQLKSTKFFQTTELDWVEAGLQVCRQGYNMLNLLIHRKNLNYLHLDYNFNLKPVKTLTTKERKKSRFGNAFHLCREILRLTKLVVDSHVQYRLGNVDAFQLADGLQYIFSHVGQLTGMYRYKYRLMRQIRLCFSADQKIMMSDGTFKKAKDITIGDKVMGDDNQSRKVISLSRGHGAMYRVYCDYGNTSNNLLNDEFVCNGPHLLVLRAKLHPWKEIKQNMRSYFVYHMKIDSYDTELGIKIPTMATTKFSWNINVYNSHEEAYNKAKEFLQDLESKGYEGCICSHPNAKRWSIQLSRKPPNAKNLEQDSLSFYWERPVRKEKNCTQEEAEMEASKFADEQLEIIKNYIWEVSVENFLRYQERYPNTARCMRMYRCSIPIFPDSSDLEIKSLIDETCDEFGLGEKISESEFAWLLGAWLGSGLSNAPIFSAHTENSHGMITKIREISRKLLLKPVMYSVGKSCKILLSANTDHDTTRYNAFGDLIVNEDEWILELSNNDRNIFSFMLNRLGIYNERNLFNDNLIGKLTNQSEEFRLNLLAGLVDTDGSIYNYKPDRCCYKFSQNLDAHITLLCRNVARSLGIKVVLRAYEEEGLFDNGVRVTKSFYVCISGPKVKEIPITIDHKRIPENISFKDLDGKFKFKIERLQEDNYYGFAVSGNNERILLDDFTVSHNCKDLKHLIYYRFNTGPVGKGPGCGFWAPGWRVWLFFMRGIVPLLERWLGNLLARHFEGRHSKGIAKTVTKQRVESHYDLELRAAVMHDILDMMPEGIKANKSKTILQHLSEAWRCWKANVPWHIMGMPKPIENMILRYVKSKADWWTSVAHYNRERIRRGATVDKTVCKKNLGRLTRLWLKAEQERQHNYLKDGPYITAEEAVAIYTSTVHWLESRKFSPIPFPPLSYKHDTKLLILALERLKEAYSVKGRLNQSQREELGLIEQAYDNPHEALSRIKRLLLTQRAFKEVGIEFMDLYSHLIPVFDVEPLEKITDAYLDQYLWYEGTKRNLFPAWIKPSDTEPPPLLVYKFCQGINNLTDVWETSEGEINVMLETQFSKVYEKIDLTLLNRLLRLILDHNLADYMTAKNNVVLNYKDMNHVNAYGLIRGLQFASFIFQYYGLILDLLLLGLQRASEMAGPPQMPNEFLQYRDVATETRHPIRLYCRYIDKIHIFFRFNAEEARDLIQRYLTEHPDPNSENIVGYNNKKCWPRDCRMRLFKSDVNAGRAVFWDIKNRLPRSLTTIEWEDTFCSVYSKDNPNVLFSMCGFEVRILPKIRNLNEEFTLKDGVWNLINEQTKERTAQAFLRVDEESMNKFHNRVRQILMASGSTTFSKISNKWNTCLIGLMSYFREAVVHTRELLDIIVKAENKIQTRIKIGLNSKMPSRFPPVVFYCPKEIGGLGMLSMGHVLIPQSDLRWSTQTETGITHFRSGMSHEEDQLIPNLFRYLQPWESEFIDSQRVWAEYALKRQEANAQNRRLTLEDLEDSWDRGLPRINTLFSKDRHTLAYDKGWRVRTEFKSYQILKNNPFWWTHSRHDGKLWCLNNYRSDMIQALGGVEGILEHTLFKGTYFSTWEGLFWEKASGFEESMRYKKLTNAQRSGLNQIPNRRFTLWWSPTINRANVYVGFQVQLDLTGIFMHGKIPTLKISLIQIFRAHLWQKIHESVIMDLCQVFDSELESLQIETVQKESIHPRKSYKMNSSCADILLFASYKWNVSKPSLLNDNKDVMDGTTTSRWFVDCQLRWGDFDSHDIERYTRAKFLDYSTDNMSIYPSPFGIMIGIDLAYNLHSAYGHWIPGMKPLIQSAMAKIMKANPALYVLRERIRKGLQLYSSEPTEPYLSSQNYSELFSNQIIWFVDDTNVYRVTIHKTFEGNLTTKPINGAIFIFNPRTGQLFLKIIHTSVWAGQKRLGQLAKWKTAEEVAALIRSLPIEEQPKQIIVTRKGMLDPLEVHLLDFPNIVIKGSELQLPFQACLKLEKFGDLILRATEPQMTLFNLFDDWLKTISSYTAFSRLILILRALHVNTDKTKMILRPDKTTITEPHHIWPTLTDEEWIKVEVALKDLILADYGKKNNVNVASLTQSEIRDIILGMEISAPSLQRQQIAEIEKQTKEQSQLTAVTTKTQNVHGDEMLVVTTSNYETTTFASKTEWRVRAISSTNLHLRTNHIYVNAEDIRDTGYTYVLPKNLLKRFIQIADLRTQIAAYIYGVSPRDNAQVKEIRALVMVPQYGTHQTVHLPNMLPDHEHLRDYEPLGLIVTQPFETAQLSPSILSLHAKIVAENKNWDGDKTVTMTVSFTPGSCSLTAYKLNPSGFEWARNNKDTSVNPPGYLPTFADKVQMLLSDRFMGFFMVPENDIWNYSFMGPSHSANMRYNIKLDVPKEFYHELHRPQHFLNFSAMEEEVEADREDAFA</sequence>
<proteinExistence type="predicted"/>
<dbReference type="Gene3D" id="3.30.420.230">
    <property type="match status" value="1"/>
</dbReference>
<dbReference type="Gene3D" id="1.20.80.40">
    <property type="match status" value="1"/>
</dbReference>
<dbReference type="FunFam" id="3.30.43.40:FF:000001">
    <property type="entry name" value="Pre-mRNA-processing-splicing factor 8"/>
    <property type="match status" value="1"/>
</dbReference>
<dbReference type="GO" id="GO:0000393">
    <property type="term" value="P:spliceosomal conformational changes to generate catalytic conformation"/>
    <property type="evidence" value="ECO:0007669"/>
    <property type="project" value="UniProtKB-ARBA"/>
</dbReference>
<dbReference type="InterPro" id="IPR036844">
    <property type="entry name" value="Hint_dom_sf"/>
</dbReference>
<dbReference type="GO" id="GO:0030619">
    <property type="term" value="F:U1 snRNA binding"/>
    <property type="evidence" value="ECO:0007669"/>
    <property type="project" value="TreeGrafter"/>
</dbReference>
<organism evidence="9 10">
    <name type="scientific">Acaulospora morrowiae</name>
    <dbReference type="NCBI Taxonomy" id="94023"/>
    <lineage>
        <taxon>Eukaryota</taxon>
        <taxon>Fungi</taxon>
        <taxon>Fungi incertae sedis</taxon>
        <taxon>Mucoromycota</taxon>
        <taxon>Glomeromycotina</taxon>
        <taxon>Glomeromycetes</taxon>
        <taxon>Diversisporales</taxon>
        <taxon>Acaulosporaceae</taxon>
        <taxon>Acaulospora</taxon>
    </lineage>
</organism>
<feature type="region of interest" description="Disordered" evidence="7">
    <location>
        <begin position="41"/>
        <end position="62"/>
    </location>
</feature>
<dbReference type="Proteomes" id="UP000789342">
    <property type="component" value="Unassembled WGS sequence"/>
</dbReference>
<dbReference type="GO" id="GO:0030908">
    <property type="term" value="P:protein splicing"/>
    <property type="evidence" value="ECO:0007669"/>
    <property type="project" value="InterPro"/>
</dbReference>
<evidence type="ECO:0000256" key="2">
    <source>
        <dbReference type="ARBA" id="ARBA00022664"/>
    </source>
</evidence>
<dbReference type="Gene3D" id="3.40.140.10">
    <property type="entry name" value="Cytidine Deaminase, domain 2"/>
    <property type="match status" value="1"/>
</dbReference>
<evidence type="ECO:0000256" key="6">
    <source>
        <dbReference type="ARBA" id="ARBA00023242"/>
    </source>
</evidence>
<dbReference type="InterPro" id="IPR019581">
    <property type="entry name" value="Prp8_U5-snRNA-bd"/>
</dbReference>
<dbReference type="FunFam" id="3.90.1570.40:FF:000001">
    <property type="entry name" value="Pre-mRNA-processing-splicing factor 8"/>
    <property type="match status" value="1"/>
</dbReference>
<dbReference type="InterPro" id="IPR019582">
    <property type="entry name" value="RRM_spliceosomal_PrP8"/>
</dbReference>
<dbReference type="Pfam" id="PF10598">
    <property type="entry name" value="RRM_4"/>
    <property type="match status" value="1"/>
</dbReference>
<dbReference type="GO" id="GO:0045292">
    <property type="term" value="P:mRNA cis splicing, via spliceosome"/>
    <property type="evidence" value="ECO:0007669"/>
    <property type="project" value="UniProtKB-ARBA"/>
</dbReference>
<keyword evidence="4" id="KW-0694">RNA-binding</keyword>
<dbReference type="Pfam" id="PF08084">
    <property type="entry name" value="PROCT"/>
    <property type="match status" value="1"/>
</dbReference>
<dbReference type="Gene3D" id="3.10.28.10">
    <property type="entry name" value="Homing endonucleases"/>
    <property type="match status" value="1"/>
</dbReference>
<dbReference type="InterPro" id="IPR012337">
    <property type="entry name" value="RNaseH-like_sf"/>
</dbReference>
<reference evidence="9" key="1">
    <citation type="submission" date="2021-06" db="EMBL/GenBank/DDBJ databases">
        <authorList>
            <person name="Kallberg Y."/>
            <person name="Tangrot J."/>
            <person name="Rosling A."/>
        </authorList>
    </citation>
    <scope>NUCLEOTIDE SEQUENCE</scope>
    <source>
        <strain evidence="9">CL551</strain>
    </source>
</reference>
<dbReference type="FunFam" id="3.40.140.10:FF:000002">
    <property type="entry name" value="Pre-mRNA-processing-splicing factor 8"/>
    <property type="match status" value="1"/>
</dbReference>
<dbReference type="InterPro" id="IPR027652">
    <property type="entry name" value="PRP8"/>
</dbReference>
<dbReference type="InterPro" id="IPR000555">
    <property type="entry name" value="JAMM/MPN+_dom"/>
</dbReference>
<dbReference type="Gene3D" id="3.90.1570.40">
    <property type="match status" value="1"/>
</dbReference>
<dbReference type="InterPro" id="IPR042516">
    <property type="entry name" value="Prp8_U5-snRNA-bd_sf"/>
</dbReference>
<dbReference type="Pfam" id="PF08082">
    <property type="entry name" value="PRO8NT"/>
    <property type="match status" value="1"/>
</dbReference>
<comment type="caution">
    <text evidence="9">The sequence shown here is derived from an EMBL/GenBank/DDBJ whole genome shotgun (WGS) entry which is preliminary data.</text>
</comment>
<dbReference type="CDD" id="cd13838">
    <property type="entry name" value="RNase_H_like_Prp8_IV"/>
    <property type="match status" value="1"/>
</dbReference>
<feature type="domain" description="MPN" evidence="8">
    <location>
        <begin position="2681"/>
        <end position="2812"/>
    </location>
</feature>
<keyword evidence="2" id="KW-0507">mRNA processing</keyword>
<dbReference type="GO" id="GO:0030623">
    <property type="term" value="F:U5 snRNA binding"/>
    <property type="evidence" value="ECO:0007669"/>
    <property type="project" value="InterPro"/>
</dbReference>
<keyword evidence="5" id="KW-0508">mRNA splicing</keyword>
<feature type="compositionally biased region" description="Polar residues" evidence="7">
    <location>
        <begin position="41"/>
        <end position="54"/>
    </location>
</feature>
<dbReference type="GO" id="GO:0005682">
    <property type="term" value="C:U5 snRNP"/>
    <property type="evidence" value="ECO:0007669"/>
    <property type="project" value="TreeGrafter"/>
</dbReference>
<evidence type="ECO:0000313" key="9">
    <source>
        <dbReference type="EMBL" id="CAG8457026.1"/>
    </source>
</evidence>
<evidence type="ECO:0000256" key="4">
    <source>
        <dbReference type="ARBA" id="ARBA00022884"/>
    </source>
</evidence>
<keyword evidence="6" id="KW-0539">Nucleus</keyword>
<dbReference type="CDD" id="cd08056">
    <property type="entry name" value="MPN_PRP8"/>
    <property type="match status" value="1"/>
</dbReference>
<dbReference type="InterPro" id="IPR021983">
    <property type="entry name" value="PRP8_domainIV"/>
</dbReference>
<dbReference type="GO" id="GO:0017070">
    <property type="term" value="F:U6 snRNA binding"/>
    <property type="evidence" value="ECO:0007669"/>
    <property type="project" value="InterPro"/>
</dbReference>
<evidence type="ECO:0000256" key="1">
    <source>
        <dbReference type="ARBA" id="ARBA00004123"/>
    </source>
</evidence>
<dbReference type="InterPro" id="IPR012984">
    <property type="entry name" value="PROCT"/>
</dbReference>
<dbReference type="Pfam" id="PF10596">
    <property type="entry name" value="U6-snRNA_bdg"/>
    <property type="match status" value="1"/>
</dbReference>
<dbReference type="Gene3D" id="3.30.43.40">
    <property type="entry name" value="Pre-mRNA-processing-splicing factor 8, U5-snRNA-binding domain"/>
    <property type="match status" value="1"/>
</dbReference>
<dbReference type="SUPFAM" id="SSF51294">
    <property type="entry name" value="Hedgehog/intein (Hint) domain"/>
    <property type="match status" value="1"/>
</dbReference>
<dbReference type="PANTHER" id="PTHR11140">
    <property type="entry name" value="PRE-MRNA SPLICING FACTOR PRP8"/>
    <property type="match status" value="1"/>
</dbReference>
<keyword evidence="10" id="KW-1185">Reference proteome</keyword>
<dbReference type="OrthoDB" id="1931567at2759"/>
<dbReference type="InterPro" id="IPR019580">
    <property type="entry name" value="Prp8_U6-snRNA-bd"/>
</dbReference>
<gene>
    <name evidence="9" type="ORF">AMORRO_LOCUS1206</name>
</gene>
<accession>A0A9N8Z016</accession>
<dbReference type="InterPro" id="IPR037518">
    <property type="entry name" value="MPN"/>
</dbReference>
<dbReference type="Pfam" id="PF10597">
    <property type="entry name" value="U5_2-snRNA_bdg"/>
    <property type="match status" value="1"/>
</dbReference>
<dbReference type="GO" id="GO:0030620">
    <property type="term" value="F:U2 snRNA binding"/>
    <property type="evidence" value="ECO:0007669"/>
    <property type="project" value="TreeGrafter"/>
</dbReference>
<dbReference type="InterPro" id="IPR043173">
    <property type="entry name" value="Prp8_domainIV_fingers"/>
</dbReference>